<dbReference type="PRINTS" id="PR00406">
    <property type="entry name" value="CYTB5RDTASE"/>
</dbReference>
<evidence type="ECO:0000256" key="3">
    <source>
        <dbReference type="ARBA" id="ARBA00022630"/>
    </source>
</evidence>
<evidence type="ECO:0000313" key="9">
    <source>
        <dbReference type="Proteomes" id="UP000054549"/>
    </source>
</evidence>
<dbReference type="PROSITE" id="PS51384">
    <property type="entry name" value="FAD_FR"/>
    <property type="match status" value="1"/>
</dbReference>
<proteinExistence type="inferred from homology"/>
<feature type="binding site" evidence="6">
    <location>
        <position position="337"/>
    </location>
    <ligand>
        <name>FAD</name>
        <dbReference type="ChEBI" id="CHEBI:57692"/>
    </ligand>
</feature>
<feature type="binding site" evidence="6">
    <location>
        <position position="284"/>
    </location>
    <ligand>
        <name>FAD</name>
        <dbReference type="ChEBI" id="CHEBI:57692"/>
    </ligand>
</feature>
<reference evidence="8 9" key="1">
    <citation type="submission" date="2014-04" db="EMBL/GenBank/DDBJ databases">
        <title>Evolutionary Origins and Diversification of the Mycorrhizal Mutualists.</title>
        <authorList>
            <consortium name="DOE Joint Genome Institute"/>
            <consortium name="Mycorrhizal Genomics Consortium"/>
            <person name="Kohler A."/>
            <person name="Kuo A."/>
            <person name="Nagy L.G."/>
            <person name="Floudas D."/>
            <person name="Copeland A."/>
            <person name="Barry K.W."/>
            <person name="Cichocki N."/>
            <person name="Veneault-Fourrey C."/>
            <person name="LaButti K."/>
            <person name="Lindquist E.A."/>
            <person name="Lipzen A."/>
            <person name="Lundell T."/>
            <person name="Morin E."/>
            <person name="Murat C."/>
            <person name="Riley R."/>
            <person name="Ohm R."/>
            <person name="Sun H."/>
            <person name="Tunlid A."/>
            <person name="Henrissat B."/>
            <person name="Grigoriev I.V."/>
            <person name="Hibbett D.S."/>
            <person name="Martin F."/>
        </authorList>
    </citation>
    <scope>NUCLEOTIDE SEQUENCE [LARGE SCALE GENOMIC DNA]</scope>
    <source>
        <strain evidence="8 9">Koide BX008</strain>
    </source>
</reference>
<dbReference type="Gene3D" id="2.40.30.10">
    <property type="entry name" value="Translation factors"/>
    <property type="match status" value="1"/>
</dbReference>
<evidence type="ECO:0000256" key="4">
    <source>
        <dbReference type="ARBA" id="ARBA00022827"/>
    </source>
</evidence>
<keyword evidence="3 6" id="KW-0285">Flavoprotein</keyword>
<dbReference type="GO" id="GO:0097193">
    <property type="term" value="P:intrinsic apoptotic signaling pathway"/>
    <property type="evidence" value="ECO:0007669"/>
    <property type="project" value="InterPro"/>
</dbReference>
<comment type="similarity">
    <text evidence="2">Belongs to the flavoprotein pyridine nucleotide cytochrome reductase family.</text>
</comment>
<dbReference type="PANTHER" id="PTHR19370:SF184">
    <property type="entry name" value="NADH-CYTOCHROME B5 REDUCTASE-LIKE"/>
    <property type="match status" value="1"/>
</dbReference>
<dbReference type="AlphaFoldDB" id="A0A0C2XH61"/>
<feature type="binding site" evidence="6">
    <location>
        <position position="267"/>
    </location>
    <ligand>
        <name>FAD</name>
        <dbReference type="ChEBI" id="CHEBI:57692"/>
    </ligand>
</feature>
<accession>A0A0C2XH61</accession>
<dbReference type="Proteomes" id="UP000054549">
    <property type="component" value="Unassembled WGS sequence"/>
</dbReference>
<sequence length="498" mass="56198">MLLRRAILRVAGRRSLSDLVGPPDPVSHLRPVVYDSSSSFSFKPKLLNHPYSLAEFDNPERSVEDLELQYKLQRQQLDAFNHQFWFDANTRFEAAKASILEALPDHASPLDKEHALSQFYRQWLVQESERTDAYTAEWRKRLFGLILLGTRVQFQGLSRRVSSKAPLYAGAAIVVSSICGYLFMPSTPTRAAPTDPTAPLAVNHFTPTTVLANEVAGPDTKIITLKVNPDLVPTNFLRHPSASGCSSHSPIYSLFLKDSDIQVERPYTPLECADQEGKMRFWVKRYDKGEVGRWLHARKQGDVIELRGPVTTWDWSWRPNEEGWDEVVMISGGTGITPFYQFLHSMLASPAKSHGDRQTQYTLLHASKTPEELPPPSILDPLLKFSSECPDIFRIRLFVDSIPEDSPYVGNIPPSQVGRMGRAAIESSLNINNQNRSWLTTFWRKRPEQPQKRRLFLVCGPEPMVNAISGPYGRNYSQGDVGGILGGMGYTSKEVWKL</sequence>
<feature type="domain" description="FAD-binding FR-type" evidence="7">
    <location>
        <begin position="203"/>
        <end position="316"/>
    </location>
</feature>
<dbReference type="InterPro" id="IPR001433">
    <property type="entry name" value="OxRdtase_FAD/NAD-bd"/>
</dbReference>
<evidence type="ECO:0000313" key="8">
    <source>
        <dbReference type="EMBL" id="KIL68283.1"/>
    </source>
</evidence>
<dbReference type="HOGENOM" id="CLU_547417_0_0_1"/>
<keyword evidence="9" id="KW-1185">Reference proteome</keyword>
<dbReference type="Pfam" id="PF00970">
    <property type="entry name" value="FAD_binding_6"/>
    <property type="match status" value="1"/>
</dbReference>
<dbReference type="Pfam" id="PF10231">
    <property type="entry name" value="COA8"/>
    <property type="match status" value="1"/>
</dbReference>
<dbReference type="InterPro" id="IPR017927">
    <property type="entry name" value="FAD-bd_FR_type"/>
</dbReference>
<dbReference type="GO" id="GO:0016491">
    <property type="term" value="F:oxidoreductase activity"/>
    <property type="evidence" value="ECO:0007669"/>
    <property type="project" value="UniProtKB-KW"/>
</dbReference>
<dbReference type="InterPro" id="IPR017938">
    <property type="entry name" value="Riboflavin_synthase-like_b-brl"/>
</dbReference>
<dbReference type="SUPFAM" id="SSF63380">
    <property type="entry name" value="Riboflavin synthase domain-like"/>
    <property type="match status" value="1"/>
</dbReference>
<protein>
    <recommendedName>
        <fullName evidence="7">FAD-binding FR-type domain-containing protein</fullName>
    </recommendedName>
</protein>
<evidence type="ECO:0000256" key="5">
    <source>
        <dbReference type="ARBA" id="ARBA00023002"/>
    </source>
</evidence>
<dbReference type="Gene3D" id="3.40.50.80">
    <property type="entry name" value="Nucleotide-binding domain of ferredoxin-NADP reductase (FNR) module"/>
    <property type="match status" value="1"/>
</dbReference>
<evidence type="ECO:0000256" key="6">
    <source>
        <dbReference type="PIRSR" id="PIRSR601834-1"/>
    </source>
</evidence>
<dbReference type="InterPro" id="IPR008333">
    <property type="entry name" value="Cbr1-like_FAD-bd_dom"/>
</dbReference>
<dbReference type="InterPro" id="IPR001834">
    <property type="entry name" value="CBR-like"/>
</dbReference>
<evidence type="ECO:0000259" key="7">
    <source>
        <dbReference type="PROSITE" id="PS51384"/>
    </source>
</evidence>
<keyword evidence="4 6" id="KW-0274">FAD</keyword>
<dbReference type="FunCoup" id="A0A0C2XH61">
    <property type="interactions" value="18"/>
</dbReference>
<dbReference type="InterPro" id="IPR018796">
    <property type="entry name" value="COA8"/>
</dbReference>
<evidence type="ECO:0000256" key="1">
    <source>
        <dbReference type="ARBA" id="ARBA00001974"/>
    </source>
</evidence>
<feature type="binding site" evidence="6">
    <location>
        <position position="291"/>
    </location>
    <ligand>
        <name>FAD</name>
        <dbReference type="ChEBI" id="CHEBI:57692"/>
    </ligand>
</feature>
<dbReference type="Pfam" id="PF00175">
    <property type="entry name" value="NAD_binding_1"/>
    <property type="match status" value="1"/>
</dbReference>
<dbReference type="InParanoid" id="A0A0C2XH61"/>
<dbReference type="STRING" id="946122.A0A0C2XH61"/>
<dbReference type="InterPro" id="IPR039261">
    <property type="entry name" value="FNR_nucleotide-bd"/>
</dbReference>
<dbReference type="SUPFAM" id="SSF52343">
    <property type="entry name" value="Ferredoxin reductase-like, C-terminal NADP-linked domain"/>
    <property type="match status" value="1"/>
</dbReference>
<feature type="binding site" evidence="6">
    <location>
        <position position="265"/>
    </location>
    <ligand>
        <name>FAD</name>
        <dbReference type="ChEBI" id="CHEBI:57692"/>
    </ligand>
</feature>
<comment type="cofactor">
    <cofactor evidence="1 6">
        <name>FAD</name>
        <dbReference type="ChEBI" id="CHEBI:57692"/>
    </cofactor>
</comment>
<feature type="binding site" evidence="6">
    <location>
        <position position="266"/>
    </location>
    <ligand>
        <name>FAD</name>
        <dbReference type="ChEBI" id="CHEBI:57692"/>
    </ligand>
</feature>
<evidence type="ECO:0000256" key="2">
    <source>
        <dbReference type="ARBA" id="ARBA00006105"/>
    </source>
</evidence>
<name>A0A0C2XH61_AMAMK</name>
<organism evidence="8 9">
    <name type="scientific">Amanita muscaria (strain Koide BX008)</name>
    <dbReference type="NCBI Taxonomy" id="946122"/>
    <lineage>
        <taxon>Eukaryota</taxon>
        <taxon>Fungi</taxon>
        <taxon>Dikarya</taxon>
        <taxon>Basidiomycota</taxon>
        <taxon>Agaricomycotina</taxon>
        <taxon>Agaricomycetes</taxon>
        <taxon>Agaricomycetidae</taxon>
        <taxon>Agaricales</taxon>
        <taxon>Pluteineae</taxon>
        <taxon>Amanitaceae</taxon>
        <taxon>Amanita</taxon>
    </lineage>
</organism>
<dbReference type="OrthoDB" id="432685at2759"/>
<dbReference type="CDD" id="cd06183">
    <property type="entry name" value="cyt_b5_reduct_like"/>
    <property type="match status" value="1"/>
</dbReference>
<dbReference type="EMBL" id="KN818229">
    <property type="protein sequence ID" value="KIL68283.1"/>
    <property type="molecule type" value="Genomic_DNA"/>
</dbReference>
<dbReference type="PANTHER" id="PTHR19370">
    <property type="entry name" value="NADH-CYTOCHROME B5 REDUCTASE"/>
    <property type="match status" value="1"/>
</dbReference>
<gene>
    <name evidence="8" type="ORF">M378DRAFT_158815</name>
</gene>
<keyword evidence="5" id="KW-0560">Oxidoreductase</keyword>